<evidence type="ECO:0000313" key="4">
    <source>
        <dbReference type="EMBL" id="MYN06707.1"/>
    </source>
</evidence>
<dbReference type="InterPro" id="IPR016047">
    <property type="entry name" value="M23ase_b-sheet_dom"/>
</dbReference>
<organism evidence="4 5">
    <name type="scientific">Pseudoduganella aquatica</name>
    <dbReference type="NCBI Taxonomy" id="2660641"/>
    <lineage>
        <taxon>Bacteria</taxon>
        <taxon>Pseudomonadati</taxon>
        <taxon>Pseudomonadota</taxon>
        <taxon>Betaproteobacteria</taxon>
        <taxon>Burkholderiales</taxon>
        <taxon>Oxalobacteraceae</taxon>
        <taxon>Telluria group</taxon>
        <taxon>Pseudoduganella</taxon>
    </lineage>
</organism>
<evidence type="ECO:0000256" key="2">
    <source>
        <dbReference type="SAM" id="SignalP"/>
    </source>
</evidence>
<dbReference type="PANTHER" id="PTHR21666:SF270">
    <property type="entry name" value="MUREIN HYDROLASE ACTIVATOR ENVC"/>
    <property type="match status" value="1"/>
</dbReference>
<evidence type="ECO:0000313" key="5">
    <source>
        <dbReference type="Proteomes" id="UP000450676"/>
    </source>
</evidence>
<dbReference type="InterPro" id="IPR050570">
    <property type="entry name" value="Cell_wall_metabolism_enzyme"/>
</dbReference>
<dbReference type="PROSITE" id="PS51257">
    <property type="entry name" value="PROKAR_LIPOPROTEIN"/>
    <property type="match status" value="1"/>
</dbReference>
<feature type="chain" id="PRO_5031481088" evidence="2">
    <location>
        <begin position="27"/>
        <end position="290"/>
    </location>
</feature>
<feature type="domain" description="M23ase beta-sheet core" evidence="3">
    <location>
        <begin position="103"/>
        <end position="201"/>
    </location>
</feature>
<comment type="caution">
    <text evidence="4">The sequence shown here is derived from an EMBL/GenBank/DDBJ whole genome shotgun (WGS) entry which is preliminary data.</text>
</comment>
<dbReference type="Gene3D" id="2.70.70.10">
    <property type="entry name" value="Glucose Permease (Domain IIA)"/>
    <property type="match status" value="1"/>
</dbReference>
<reference evidence="4 5" key="1">
    <citation type="submission" date="2019-12" db="EMBL/GenBank/DDBJ databases">
        <title>Novel species isolated from a subtropical stream in China.</title>
        <authorList>
            <person name="Lu H."/>
        </authorList>
    </citation>
    <scope>NUCLEOTIDE SEQUENCE [LARGE SCALE GENOMIC DNA]</scope>
    <source>
        <strain evidence="4 5">FT127W</strain>
    </source>
</reference>
<dbReference type="Proteomes" id="UP000450676">
    <property type="component" value="Unassembled WGS sequence"/>
</dbReference>
<sequence length="290" mass="29493">MRKISTSLLSLAVAAACLQLAQSAHAEQQAAGAATAAMTTAAATPSAAPAGAAAPAAVPVPVTAPTPAPAAADKSAKSKWLWPLESAKARVSSFFGALRGRRAHGGVDISTPVGTPVKATDSGVVVASTNRYEGDKKYGEVVVIEHLNGFKSLYAHLNTRDVKVGDEVVAGQSIGQSGKTGHSTGPHLHLEAFYNGARTDPKNLLAGLEETALPSALSAKQYTSTDGSFVTKAPYVAPAKAGKAGKSGKGAKTEKTGKTGKSDKAKSSKASSQKHITNRAPKSSKKSGRK</sequence>
<accession>A0A7X4HAE5</accession>
<gene>
    <name evidence="4" type="ORF">GTP77_05080</name>
</gene>
<proteinExistence type="predicted"/>
<dbReference type="RefSeq" id="WP_161071082.1">
    <property type="nucleotide sequence ID" value="NZ_CP086370.1"/>
</dbReference>
<dbReference type="GO" id="GO:0004222">
    <property type="term" value="F:metalloendopeptidase activity"/>
    <property type="evidence" value="ECO:0007669"/>
    <property type="project" value="TreeGrafter"/>
</dbReference>
<feature type="region of interest" description="Disordered" evidence="1">
    <location>
        <begin position="239"/>
        <end position="290"/>
    </location>
</feature>
<protein>
    <submittedName>
        <fullName evidence="4">Peptidoglycan DD-metalloendopeptidase family protein</fullName>
    </submittedName>
</protein>
<dbReference type="PANTHER" id="PTHR21666">
    <property type="entry name" value="PEPTIDASE-RELATED"/>
    <property type="match status" value="1"/>
</dbReference>
<keyword evidence="2" id="KW-0732">Signal</keyword>
<feature type="signal peptide" evidence="2">
    <location>
        <begin position="1"/>
        <end position="26"/>
    </location>
</feature>
<feature type="compositionally biased region" description="Basic and acidic residues" evidence="1">
    <location>
        <begin position="251"/>
        <end position="266"/>
    </location>
</feature>
<dbReference type="Pfam" id="PF01551">
    <property type="entry name" value="Peptidase_M23"/>
    <property type="match status" value="1"/>
</dbReference>
<dbReference type="CDD" id="cd12797">
    <property type="entry name" value="M23_peptidase"/>
    <property type="match status" value="1"/>
</dbReference>
<evidence type="ECO:0000256" key="1">
    <source>
        <dbReference type="SAM" id="MobiDB-lite"/>
    </source>
</evidence>
<keyword evidence="5" id="KW-1185">Reference proteome</keyword>
<dbReference type="EMBL" id="WWCU01000003">
    <property type="protein sequence ID" value="MYN06707.1"/>
    <property type="molecule type" value="Genomic_DNA"/>
</dbReference>
<evidence type="ECO:0000259" key="3">
    <source>
        <dbReference type="Pfam" id="PF01551"/>
    </source>
</evidence>
<dbReference type="AlphaFoldDB" id="A0A7X4HAE5"/>
<dbReference type="SUPFAM" id="SSF51261">
    <property type="entry name" value="Duplicated hybrid motif"/>
    <property type="match status" value="1"/>
</dbReference>
<dbReference type="InterPro" id="IPR011055">
    <property type="entry name" value="Dup_hybrid_motif"/>
</dbReference>
<name>A0A7X4HAE5_9BURK</name>